<accession>A0A0F9PWM8</accession>
<protein>
    <recommendedName>
        <fullName evidence="2">dATP/dGTP diphosphohydrolase N-terminal domain-containing protein</fullName>
    </recommendedName>
</protein>
<organism evidence="1">
    <name type="scientific">marine sediment metagenome</name>
    <dbReference type="NCBI Taxonomy" id="412755"/>
    <lineage>
        <taxon>unclassified sequences</taxon>
        <taxon>metagenomes</taxon>
        <taxon>ecological metagenomes</taxon>
    </lineage>
</organism>
<proteinExistence type="predicted"/>
<comment type="caution">
    <text evidence="1">The sequence shown here is derived from an EMBL/GenBank/DDBJ whole genome shotgun (WGS) entry which is preliminary data.</text>
</comment>
<dbReference type="AlphaFoldDB" id="A0A0F9PWM8"/>
<sequence length="89" mass="10510">MKQRPVSPLFIRAMEEGLAHGRKQDYEGWDNRWKDFDDLKELQRFLFKRLDEEILELDEDQSLLEAADVANIAMMIADVALKIREEEDA</sequence>
<gene>
    <name evidence="1" type="ORF">LCGC14_1087360</name>
</gene>
<reference evidence="1" key="1">
    <citation type="journal article" date="2015" name="Nature">
        <title>Complex archaea that bridge the gap between prokaryotes and eukaryotes.</title>
        <authorList>
            <person name="Spang A."/>
            <person name="Saw J.H."/>
            <person name="Jorgensen S.L."/>
            <person name="Zaremba-Niedzwiedzka K."/>
            <person name="Martijn J."/>
            <person name="Lind A.E."/>
            <person name="van Eijk R."/>
            <person name="Schleper C."/>
            <person name="Guy L."/>
            <person name="Ettema T.J."/>
        </authorList>
    </citation>
    <scope>NUCLEOTIDE SEQUENCE</scope>
</reference>
<dbReference type="EMBL" id="LAZR01004805">
    <property type="protein sequence ID" value="KKN05441.1"/>
    <property type="molecule type" value="Genomic_DNA"/>
</dbReference>
<evidence type="ECO:0000313" key="1">
    <source>
        <dbReference type="EMBL" id="KKN05441.1"/>
    </source>
</evidence>
<evidence type="ECO:0008006" key="2">
    <source>
        <dbReference type="Google" id="ProtNLM"/>
    </source>
</evidence>
<name>A0A0F9PWM8_9ZZZZ</name>